<dbReference type="AlphaFoldDB" id="A0A943EGF6"/>
<evidence type="ECO:0000313" key="3">
    <source>
        <dbReference type="Proteomes" id="UP000751224"/>
    </source>
</evidence>
<evidence type="ECO:0000313" key="2">
    <source>
        <dbReference type="EMBL" id="MBS5587203.1"/>
    </source>
</evidence>
<gene>
    <name evidence="2" type="ORF">KHX14_00080</name>
</gene>
<accession>A0A943EGF6</accession>
<reference evidence="2" key="1">
    <citation type="submission" date="2021-02" db="EMBL/GenBank/DDBJ databases">
        <title>Infant gut strain persistence is associated with maternal origin, phylogeny, and functional potential including surface adhesion and iron acquisition.</title>
        <authorList>
            <person name="Lou Y.C."/>
        </authorList>
    </citation>
    <scope>NUCLEOTIDE SEQUENCE</scope>
    <source>
        <strain evidence="2">L3_108_000G1_dasL3_108_000G1_metabat.metabat.11</strain>
    </source>
</reference>
<keyword evidence="1" id="KW-1133">Transmembrane helix</keyword>
<keyword evidence="1" id="KW-0812">Transmembrane</keyword>
<keyword evidence="1" id="KW-0472">Membrane</keyword>
<dbReference type="RefSeq" id="WP_303885452.1">
    <property type="nucleotide sequence ID" value="NZ_JAGZCC010000001.1"/>
</dbReference>
<dbReference type="EMBL" id="JAGZCC010000001">
    <property type="protein sequence ID" value="MBS5587203.1"/>
    <property type="molecule type" value="Genomic_DNA"/>
</dbReference>
<dbReference type="Pfam" id="PF07963">
    <property type="entry name" value="N_methyl"/>
    <property type="match status" value="1"/>
</dbReference>
<sequence>MENKRVRFINRRGFTLIEVLFSLAICLLIVINILPIVKIVNSKNKIDINSSFYAIGAKQITKILYTAKDIKIDENLTYLDTDNKTYTLSLNKNRVVKEPGFDILIRDVKKLNFYRRDKNIYMYLSDDKNKYYYLIAVDYQQNNAEIIEDNSNETVK</sequence>
<feature type="transmembrane region" description="Helical" evidence="1">
    <location>
        <begin position="12"/>
        <end position="34"/>
    </location>
</feature>
<dbReference type="NCBIfam" id="TIGR02532">
    <property type="entry name" value="IV_pilin_GFxxxE"/>
    <property type="match status" value="1"/>
</dbReference>
<evidence type="ECO:0000256" key="1">
    <source>
        <dbReference type="SAM" id="Phobius"/>
    </source>
</evidence>
<dbReference type="Proteomes" id="UP000751224">
    <property type="component" value="Unassembled WGS sequence"/>
</dbReference>
<dbReference type="InterPro" id="IPR012902">
    <property type="entry name" value="N_methyl_site"/>
</dbReference>
<name>A0A943EGF6_9FIRM</name>
<comment type="caution">
    <text evidence="2">The sequence shown here is derived from an EMBL/GenBank/DDBJ whole genome shotgun (WGS) entry which is preliminary data.</text>
</comment>
<organism evidence="2 3">
    <name type="scientific">Thomasclavelia spiroformis</name>
    <dbReference type="NCBI Taxonomy" id="29348"/>
    <lineage>
        <taxon>Bacteria</taxon>
        <taxon>Bacillati</taxon>
        <taxon>Bacillota</taxon>
        <taxon>Erysipelotrichia</taxon>
        <taxon>Erysipelotrichales</taxon>
        <taxon>Coprobacillaceae</taxon>
        <taxon>Thomasclavelia</taxon>
    </lineage>
</organism>
<proteinExistence type="predicted"/>
<protein>
    <submittedName>
        <fullName evidence="2">Prepilin-type N-terminal cleavage/methylation domain-containing protein</fullName>
    </submittedName>
</protein>